<evidence type="ECO:0000313" key="5">
    <source>
        <dbReference type="Proteomes" id="UP000504634"/>
    </source>
</evidence>
<dbReference type="GeneID" id="115622034"/>
<name>A0A6J2T4B2_DROLE</name>
<keyword evidence="3" id="KW-0732">Signal</keyword>
<reference evidence="6" key="1">
    <citation type="submission" date="2025-08" db="UniProtKB">
        <authorList>
            <consortium name="RefSeq"/>
        </authorList>
    </citation>
    <scope>IDENTIFICATION</scope>
    <source>
        <strain evidence="6">11010-0011.00</strain>
        <tissue evidence="6">Whole body</tissue>
    </source>
</reference>
<sequence length="293" mass="32772">MRVTTFMNLVAALILISSNYITIVRAESDCGYLEERLLYNTKTEAEPTEYVWMGLLLDLRGAKQELSPSARRINCNVIIVSGQHVLVPNSCLKRFNNQPASIGVLLGIWNQKHNSSEEFICNDKGFCVFAPVPYQVTEIKVNPLADKDTGDNDVALLKLAEPIKMTIYAKPICLLARNELPSLTDRNFQYGGFEGLGSLKGKGDGLVVSRNLCNGVPAAPPENQFCAFPEKRTPFYLGTALMGLNIENDVPRSFYLIGMLMRITTYKTGLTTFVFQDMRKSRNWILENISTLE</sequence>
<dbReference type="InterPro" id="IPR009003">
    <property type="entry name" value="Peptidase_S1_PA"/>
</dbReference>
<evidence type="ECO:0000256" key="3">
    <source>
        <dbReference type="SAM" id="SignalP"/>
    </source>
</evidence>
<protein>
    <submittedName>
        <fullName evidence="6">Inactive serine protease PAMR1-like</fullName>
    </submittedName>
</protein>
<dbReference type="AlphaFoldDB" id="A0A6J2T4B2"/>
<dbReference type="InterPro" id="IPR043504">
    <property type="entry name" value="Peptidase_S1_PA_chymotrypsin"/>
</dbReference>
<dbReference type="InterPro" id="IPR001254">
    <property type="entry name" value="Trypsin_dom"/>
</dbReference>
<evidence type="ECO:0000256" key="2">
    <source>
        <dbReference type="ARBA" id="ARBA00024195"/>
    </source>
</evidence>
<comment type="similarity">
    <text evidence="2">Belongs to the peptidase S1 family. CLIP subfamily.</text>
</comment>
<dbReference type="InterPro" id="IPR051487">
    <property type="entry name" value="Ser/Thr_Proteases_Immune/Dev"/>
</dbReference>
<dbReference type="Pfam" id="PF00089">
    <property type="entry name" value="Trypsin"/>
    <property type="match status" value="1"/>
</dbReference>
<dbReference type="GO" id="GO:0006508">
    <property type="term" value="P:proteolysis"/>
    <property type="evidence" value="ECO:0007669"/>
    <property type="project" value="InterPro"/>
</dbReference>
<dbReference type="Proteomes" id="UP000504634">
    <property type="component" value="Unplaced"/>
</dbReference>
<dbReference type="Gene3D" id="2.40.10.10">
    <property type="entry name" value="Trypsin-like serine proteases"/>
    <property type="match status" value="1"/>
</dbReference>
<feature type="chain" id="PRO_5027123493" evidence="3">
    <location>
        <begin position="27"/>
        <end position="293"/>
    </location>
</feature>
<accession>A0A6J2T4B2</accession>
<evidence type="ECO:0000259" key="4">
    <source>
        <dbReference type="Pfam" id="PF00089"/>
    </source>
</evidence>
<feature type="domain" description="Peptidase S1" evidence="4">
    <location>
        <begin position="134"/>
        <end position="228"/>
    </location>
</feature>
<dbReference type="PANTHER" id="PTHR24256">
    <property type="entry name" value="TRYPTASE-RELATED"/>
    <property type="match status" value="1"/>
</dbReference>
<evidence type="ECO:0000313" key="6">
    <source>
        <dbReference type="RefSeq" id="XP_030371761.1"/>
    </source>
</evidence>
<dbReference type="RefSeq" id="XP_030371761.1">
    <property type="nucleotide sequence ID" value="XM_030515901.1"/>
</dbReference>
<dbReference type="GO" id="GO:0004252">
    <property type="term" value="F:serine-type endopeptidase activity"/>
    <property type="evidence" value="ECO:0007669"/>
    <property type="project" value="InterPro"/>
</dbReference>
<proteinExistence type="inferred from homology"/>
<evidence type="ECO:0000256" key="1">
    <source>
        <dbReference type="ARBA" id="ARBA00023157"/>
    </source>
</evidence>
<keyword evidence="5" id="KW-1185">Reference proteome</keyword>
<gene>
    <name evidence="6" type="primary">LOC115622034</name>
</gene>
<organism evidence="5 6">
    <name type="scientific">Drosophila lebanonensis</name>
    <name type="common">Fruit fly</name>
    <name type="synonym">Scaptodrosophila lebanonensis</name>
    <dbReference type="NCBI Taxonomy" id="7225"/>
    <lineage>
        <taxon>Eukaryota</taxon>
        <taxon>Metazoa</taxon>
        <taxon>Ecdysozoa</taxon>
        <taxon>Arthropoda</taxon>
        <taxon>Hexapoda</taxon>
        <taxon>Insecta</taxon>
        <taxon>Pterygota</taxon>
        <taxon>Neoptera</taxon>
        <taxon>Endopterygota</taxon>
        <taxon>Diptera</taxon>
        <taxon>Brachycera</taxon>
        <taxon>Muscomorpha</taxon>
        <taxon>Ephydroidea</taxon>
        <taxon>Drosophilidae</taxon>
        <taxon>Scaptodrosophila</taxon>
    </lineage>
</organism>
<keyword evidence="1" id="KW-1015">Disulfide bond</keyword>
<dbReference type="SUPFAM" id="SSF50494">
    <property type="entry name" value="Trypsin-like serine proteases"/>
    <property type="match status" value="1"/>
</dbReference>
<feature type="signal peptide" evidence="3">
    <location>
        <begin position="1"/>
        <end position="26"/>
    </location>
</feature>